<dbReference type="Proteomes" id="UP001250656">
    <property type="component" value="Unassembled WGS sequence"/>
</dbReference>
<dbReference type="EMBL" id="JAVTTP010000001">
    <property type="protein sequence ID" value="MDT7830436.1"/>
    <property type="molecule type" value="Genomic_DNA"/>
</dbReference>
<feature type="transmembrane region" description="Helical" evidence="1">
    <location>
        <begin position="89"/>
        <end position="110"/>
    </location>
</feature>
<accession>A0ABU3L9M8</accession>
<name>A0ABU3L9M8_9FLAO</name>
<feature type="transmembrane region" description="Helical" evidence="1">
    <location>
        <begin position="122"/>
        <end position="144"/>
    </location>
</feature>
<keyword evidence="3" id="KW-1185">Reference proteome</keyword>
<evidence type="ECO:0008006" key="4">
    <source>
        <dbReference type="Google" id="ProtNLM"/>
    </source>
</evidence>
<feature type="transmembrane region" description="Helical" evidence="1">
    <location>
        <begin position="6"/>
        <end position="29"/>
    </location>
</feature>
<proteinExistence type="predicted"/>
<reference evidence="2 3" key="1">
    <citation type="submission" date="2023-09" db="EMBL/GenBank/DDBJ databases">
        <title>Novel taxa isolated from Blanes Bay.</title>
        <authorList>
            <person name="Rey-Velasco X."/>
            <person name="Lucena T."/>
        </authorList>
    </citation>
    <scope>NUCLEOTIDE SEQUENCE [LARGE SCALE GENOMIC DNA]</scope>
    <source>
        <strain evidence="2 3">S334</strain>
    </source>
</reference>
<evidence type="ECO:0000313" key="2">
    <source>
        <dbReference type="EMBL" id="MDT7830436.1"/>
    </source>
</evidence>
<sequence length="148" mass="16383">MFAVVVHIILSSLVATSAMTLFTYIVAALTQKELGEPKFLNRLIRSSRQFDTNTTDNHIAGWAIHYAIGLIFVALIVVFQSITGYHLSIWLGMALGAIFGLMGVIGWIVMFSTHHDPPKIEFTVFLIQLVAAHIVFGLTVSIYFTSLI</sequence>
<organism evidence="2 3">
    <name type="scientific">Pricia mediterranea</name>
    <dbReference type="NCBI Taxonomy" id="3076079"/>
    <lineage>
        <taxon>Bacteria</taxon>
        <taxon>Pseudomonadati</taxon>
        <taxon>Bacteroidota</taxon>
        <taxon>Flavobacteriia</taxon>
        <taxon>Flavobacteriales</taxon>
        <taxon>Flavobacteriaceae</taxon>
        <taxon>Pricia</taxon>
    </lineage>
</organism>
<keyword evidence="1" id="KW-0812">Transmembrane</keyword>
<protein>
    <recommendedName>
        <fullName evidence="4">DUF2938 domain-containing protein</fullName>
    </recommendedName>
</protein>
<comment type="caution">
    <text evidence="2">The sequence shown here is derived from an EMBL/GenBank/DDBJ whole genome shotgun (WGS) entry which is preliminary data.</text>
</comment>
<gene>
    <name evidence="2" type="ORF">RQM65_17340</name>
</gene>
<keyword evidence="1" id="KW-1133">Transmembrane helix</keyword>
<evidence type="ECO:0000313" key="3">
    <source>
        <dbReference type="Proteomes" id="UP001250656"/>
    </source>
</evidence>
<keyword evidence="1" id="KW-0472">Membrane</keyword>
<feature type="transmembrane region" description="Helical" evidence="1">
    <location>
        <begin position="63"/>
        <end position="83"/>
    </location>
</feature>
<evidence type="ECO:0000256" key="1">
    <source>
        <dbReference type="SAM" id="Phobius"/>
    </source>
</evidence>
<dbReference type="RefSeq" id="WP_314016698.1">
    <property type="nucleotide sequence ID" value="NZ_JAVTTP010000001.1"/>
</dbReference>